<sequence>MTVIQLEDPHDERLSDYVGLTDVVLRTRLEPAGGLYMAESEKVIRRALRAGHRPRSMMLAEKWRDSLDDLVQEVQAAGAPVFTGPIDLVEAITGFNVHRGAIAAMHRPELRPVSEVLQGARRIVVLENITDHTNVGAIFRSVAGLGADAVLVTPRCADPFYRRSVRVSMGTVFQVPWTRIDPWPAGMDDLQKAGFTVAALALSPDAISLDEFVADAPEKVALVLGAEGDGLMPVTIEHANRAVTIPMAGGVDSLNVAAAAAVAMWSLRLS</sequence>
<evidence type="ECO:0000259" key="3">
    <source>
        <dbReference type="Pfam" id="PF00588"/>
    </source>
</evidence>
<protein>
    <submittedName>
        <fullName evidence="4">RNA methyltransferase</fullName>
    </submittedName>
</protein>
<comment type="caution">
    <text evidence="4">The sequence shown here is derived from an EMBL/GenBank/DDBJ whole genome shotgun (WGS) entry which is preliminary data.</text>
</comment>
<dbReference type="SUPFAM" id="SSF75217">
    <property type="entry name" value="alpha/beta knot"/>
    <property type="match status" value="1"/>
</dbReference>
<dbReference type="PANTHER" id="PTHR43191:SF12">
    <property type="entry name" value="RRNA METHYLASE"/>
    <property type="match status" value="1"/>
</dbReference>
<dbReference type="Pfam" id="PF00588">
    <property type="entry name" value="SpoU_methylase"/>
    <property type="match status" value="1"/>
</dbReference>
<dbReference type="CDD" id="cd18095">
    <property type="entry name" value="SpoU-like_rRNA-MTase"/>
    <property type="match status" value="1"/>
</dbReference>
<dbReference type="EMBL" id="JAJOMB010000007">
    <property type="protein sequence ID" value="MCD5312260.1"/>
    <property type="molecule type" value="Genomic_DNA"/>
</dbReference>
<dbReference type="AlphaFoldDB" id="A0A9X1NDW0"/>
<dbReference type="SUPFAM" id="SSF55315">
    <property type="entry name" value="L30e-like"/>
    <property type="match status" value="1"/>
</dbReference>
<dbReference type="InterPro" id="IPR029064">
    <property type="entry name" value="Ribosomal_eL30-like_sf"/>
</dbReference>
<keyword evidence="2" id="KW-0808">Transferase</keyword>
<dbReference type="Proteomes" id="UP001138997">
    <property type="component" value="Unassembled WGS sequence"/>
</dbReference>
<gene>
    <name evidence="4" type="ORF">LR394_15235</name>
</gene>
<dbReference type="GO" id="GO:0032259">
    <property type="term" value="P:methylation"/>
    <property type="evidence" value="ECO:0007669"/>
    <property type="project" value="UniProtKB-KW"/>
</dbReference>
<dbReference type="InterPro" id="IPR051259">
    <property type="entry name" value="rRNA_Methyltransferase"/>
</dbReference>
<evidence type="ECO:0000256" key="1">
    <source>
        <dbReference type="ARBA" id="ARBA00022603"/>
    </source>
</evidence>
<dbReference type="GO" id="GO:0008173">
    <property type="term" value="F:RNA methyltransferase activity"/>
    <property type="evidence" value="ECO:0007669"/>
    <property type="project" value="InterPro"/>
</dbReference>
<dbReference type="GO" id="GO:0006396">
    <property type="term" value="P:RNA processing"/>
    <property type="evidence" value="ECO:0007669"/>
    <property type="project" value="InterPro"/>
</dbReference>
<dbReference type="PANTHER" id="PTHR43191">
    <property type="entry name" value="RRNA METHYLTRANSFERASE 3"/>
    <property type="match status" value="1"/>
</dbReference>
<reference evidence="4" key="1">
    <citation type="submission" date="2021-11" db="EMBL/GenBank/DDBJ databases">
        <title>Streptomyces corallinus and Kineosporia corallina sp. nov., two new coral-derived marine actinobacteria.</title>
        <authorList>
            <person name="Buangrab K."/>
            <person name="Sutthacheep M."/>
            <person name="Yeemin T."/>
            <person name="Harunari E."/>
            <person name="Igarashi Y."/>
            <person name="Sripreechasak P."/>
            <person name="Kanchanasin P."/>
            <person name="Tanasupawat S."/>
            <person name="Phongsopitanun W."/>
        </authorList>
    </citation>
    <scope>NUCLEOTIDE SEQUENCE</scope>
    <source>
        <strain evidence="4">JCM 31032</strain>
    </source>
</reference>
<dbReference type="Gene3D" id="3.40.1280.10">
    <property type="match status" value="1"/>
</dbReference>
<organism evidence="4 5">
    <name type="scientific">Kineosporia babensis</name>
    <dbReference type="NCBI Taxonomy" id="499548"/>
    <lineage>
        <taxon>Bacteria</taxon>
        <taxon>Bacillati</taxon>
        <taxon>Actinomycetota</taxon>
        <taxon>Actinomycetes</taxon>
        <taxon>Kineosporiales</taxon>
        <taxon>Kineosporiaceae</taxon>
        <taxon>Kineosporia</taxon>
    </lineage>
</organism>
<dbReference type="GO" id="GO:0003723">
    <property type="term" value="F:RNA binding"/>
    <property type="evidence" value="ECO:0007669"/>
    <property type="project" value="InterPro"/>
</dbReference>
<name>A0A9X1NDW0_9ACTN</name>
<feature type="domain" description="tRNA/rRNA methyltransferase SpoU type" evidence="3">
    <location>
        <begin position="123"/>
        <end position="265"/>
    </location>
</feature>
<evidence type="ECO:0000313" key="4">
    <source>
        <dbReference type="EMBL" id="MCD5312260.1"/>
    </source>
</evidence>
<dbReference type="RefSeq" id="WP_231442283.1">
    <property type="nucleotide sequence ID" value="NZ_JAJOMB010000007.1"/>
</dbReference>
<dbReference type="InterPro" id="IPR029026">
    <property type="entry name" value="tRNA_m1G_MTases_N"/>
</dbReference>
<proteinExistence type="predicted"/>
<keyword evidence="5" id="KW-1185">Reference proteome</keyword>
<dbReference type="Gene3D" id="3.30.1330.30">
    <property type="match status" value="1"/>
</dbReference>
<evidence type="ECO:0000313" key="5">
    <source>
        <dbReference type="Proteomes" id="UP001138997"/>
    </source>
</evidence>
<dbReference type="InterPro" id="IPR001537">
    <property type="entry name" value="SpoU_MeTrfase"/>
</dbReference>
<dbReference type="InterPro" id="IPR029028">
    <property type="entry name" value="Alpha/beta_knot_MTases"/>
</dbReference>
<keyword evidence="1 4" id="KW-0489">Methyltransferase</keyword>
<evidence type="ECO:0000256" key="2">
    <source>
        <dbReference type="ARBA" id="ARBA00022679"/>
    </source>
</evidence>
<accession>A0A9X1NDW0</accession>